<proteinExistence type="predicted"/>
<dbReference type="Gene3D" id="2.120.10.30">
    <property type="entry name" value="TolB, C-terminal domain"/>
    <property type="match status" value="2"/>
</dbReference>
<evidence type="ECO:0000313" key="1">
    <source>
        <dbReference type="EMBL" id="CAF2066822.1"/>
    </source>
</evidence>
<dbReference type="SUPFAM" id="SSF101898">
    <property type="entry name" value="NHL repeat"/>
    <property type="match status" value="1"/>
</dbReference>
<protein>
    <submittedName>
        <fullName evidence="1">Uncharacterized protein</fullName>
    </submittedName>
</protein>
<dbReference type="CDD" id="cd05819">
    <property type="entry name" value="NHL"/>
    <property type="match status" value="1"/>
</dbReference>
<dbReference type="PANTHER" id="PTHR24104:SF25">
    <property type="entry name" value="PROTEIN LIN-41"/>
    <property type="match status" value="1"/>
</dbReference>
<dbReference type="InterPro" id="IPR011042">
    <property type="entry name" value="6-blade_b-propeller_TolB-like"/>
</dbReference>
<dbReference type="PANTHER" id="PTHR24104">
    <property type="entry name" value="E3 UBIQUITIN-PROTEIN LIGASE NHLRC1-RELATED"/>
    <property type="match status" value="1"/>
</dbReference>
<gene>
    <name evidence="1" type="ORF">WKI299_LOCUS13363</name>
</gene>
<reference evidence="1" key="1">
    <citation type="submission" date="2021-02" db="EMBL/GenBank/DDBJ databases">
        <authorList>
            <person name="Nowell W R."/>
        </authorList>
    </citation>
    <scope>NUCLEOTIDE SEQUENCE</scope>
</reference>
<dbReference type="InterPro" id="IPR050952">
    <property type="entry name" value="TRIM-NHL_E3_ligases"/>
</dbReference>
<sequence>MTQYDGCSINSGCGCLQVVGAINIGSCSYLYLTECSELVKCDHGNHCYSPDHICVYHPRCQSLPVCYPVPNYSQQLCPPISTQDGVTVAGWSEGDNSTNQLLNAGGLFVDDDETVVIADSWNHRIIQWKKGYANGQVVAGGNDKGIRLDQLNEPTDVLADKETDSAIICDQWNRRVVRWSRHNGTKQGEILIDNIDCYGLAMDDQRYVYVSDYRKFEVRRYGLGDKNGILVAGGNGDGIDLGQLKFPSYLFVDRQQNVYVSDEYNFRVMKWNKGAIEGIVVAGGYGIGNASTQLSYPKGIFVDMLGTVYVADNWDHRVMRWPPGAKQGAVIAGGNGYGLGANQFAYPVGLPFDRNGNLYVVDQFNHRVQRFSLE</sequence>
<dbReference type="Proteomes" id="UP000663856">
    <property type="component" value="Unassembled WGS sequence"/>
</dbReference>
<dbReference type="Gene3D" id="2.40.10.500">
    <property type="match status" value="1"/>
</dbReference>
<organism evidence="1 2">
    <name type="scientific">Rotaria magnacalcarata</name>
    <dbReference type="NCBI Taxonomy" id="392030"/>
    <lineage>
        <taxon>Eukaryota</taxon>
        <taxon>Metazoa</taxon>
        <taxon>Spiralia</taxon>
        <taxon>Gnathifera</taxon>
        <taxon>Rotifera</taxon>
        <taxon>Eurotatoria</taxon>
        <taxon>Bdelloidea</taxon>
        <taxon>Philodinida</taxon>
        <taxon>Philodinidae</taxon>
        <taxon>Rotaria</taxon>
    </lineage>
</organism>
<dbReference type="AlphaFoldDB" id="A0A816R199"/>
<accession>A0A816R199</accession>
<evidence type="ECO:0000313" key="2">
    <source>
        <dbReference type="Proteomes" id="UP000663856"/>
    </source>
</evidence>
<dbReference type="GO" id="GO:0008270">
    <property type="term" value="F:zinc ion binding"/>
    <property type="evidence" value="ECO:0007669"/>
    <property type="project" value="UniProtKB-KW"/>
</dbReference>
<comment type="caution">
    <text evidence="1">The sequence shown here is derived from an EMBL/GenBank/DDBJ whole genome shotgun (WGS) entry which is preliminary data.</text>
</comment>
<dbReference type="EMBL" id="CAJNRF010005031">
    <property type="protein sequence ID" value="CAF2066822.1"/>
    <property type="molecule type" value="Genomic_DNA"/>
</dbReference>
<name>A0A816R199_9BILA</name>